<evidence type="ECO:0000313" key="13">
    <source>
        <dbReference type="Proteomes" id="UP001500767"/>
    </source>
</evidence>
<evidence type="ECO:0000256" key="1">
    <source>
        <dbReference type="ARBA" id="ARBA00001049"/>
    </source>
</evidence>
<evidence type="ECO:0000256" key="2">
    <source>
        <dbReference type="ARBA" id="ARBA00001089"/>
    </source>
</evidence>
<feature type="chain" id="PRO_5046610977" description="Glutathione hydrolase proenzyme" evidence="11">
    <location>
        <begin position="28"/>
        <end position="632"/>
    </location>
</feature>
<dbReference type="EC" id="2.3.2.2" evidence="9"/>
<dbReference type="EMBL" id="BAAAYR010000002">
    <property type="protein sequence ID" value="GAA3567245.1"/>
    <property type="molecule type" value="Genomic_DNA"/>
</dbReference>
<keyword evidence="4 9" id="KW-0808">Transferase</keyword>
<dbReference type="PROSITE" id="PS51318">
    <property type="entry name" value="TAT"/>
    <property type="match status" value="1"/>
</dbReference>
<dbReference type="InterPro" id="IPR043138">
    <property type="entry name" value="GGT_lsub"/>
</dbReference>
<keyword evidence="13" id="KW-1185">Reference proteome</keyword>
<evidence type="ECO:0000256" key="3">
    <source>
        <dbReference type="ARBA" id="ARBA00009381"/>
    </source>
</evidence>
<name>A0ABP6XH87_9ACTN</name>
<sequence>MTRHRLRRSLLAGACGLALVASLPTSASPAPRAAAPGAGASPAASDAASATKRWTTKNATALGTGGAVSSVDPEATHAGIEVLRKGGNAVDAAIATAAALGVTEPYSTGIGGGGYLVYYDAKSRKVSTLDGRETAPASIPRDVFIDPETGEPYPFTPDLVTSPASVGVPGTPATWERALDRWGTLSLRQALKPAERIARRGFVVDDTFREQTLQNKDRFAQVSTTADLYLPGGDAPAVGSVFRNPDLAATYDALGREGTKIIYKGRIGSDIVRTVQSPPKTADATLPFPKGYLEKSDLAAYSVVKHKPTKVRYRGLDVYSIAPSSSGGSTVGEALNILKTKKLSTLPRTEALHDYLDASSLAFADRNAYVGDPAFVDVPLKTLLSKGFARSRACAITDRALPTPTDPGALDGSGCTTAPPVGRNDTGTSTSHLVTSDRWGNVVSYTLTIEQTGGSGIVVPGRGFLLNNELTDFTPVYDAADPNRIEGGKRPRSSMAPTIVLKDGKPVYAVGSPGGATIITTVLQTLVNRIDLGMTLPEAVAAPRASARNTAPPAGSPAGAGAVTAAEPEFIEAYGDQLEALGYVLTPSGDSFTLNAQIGAVAALEFRKGGRVLAVAEPVRRGGGDAEVVRSR</sequence>
<dbReference type="InterPro" id="IPR006311">
    <property type="entry name" value="TAT_signal"/>
</dbReference>
<protein>
    <recommendedName>
        <fullName evidence="9">Glutathione hydrolase proenzyme</fullName>
        <ecNumber evidence="9">2.3.2.2</ecNumber>
        <ecNumber evidence="9">3.4.19.13</ecNumber>
    </recommendedName>
    <component>
        <recommendedName>
            <fullName evidence="9">Glutathione hydrolase large chain</fullName>
        </recommendedName>
    </component>
    <component>
        <recommendedName>
            <fullName evidence="9">Glutathione hydrolase small chain</fullName>
        </recommendedName>
    </component>
</protein>
<reference evidence="13" key="1">
    <citation type="journal article" date="2019" name="Int. J. Syst. Evol. Microbiol.">
        <title>The Global Catalogue of Microorganisms (GCM) 10K type strain sequencing project: providing services to taxonomists for standard genome sequencing and annotation.</title>
        <authorList>
            <consortium name="The Broad Institute Genomics Platform"/>
            <consortium name="The Broad Institute Genome Sequencing Center for Infectious Disease"/>
            <person name="Wu L."/>
            <person name="Ma J."/>
        </authorList>
    </citation>
    <scope>NUCLEOTIDE SEQUENCE [LARGE SCALE GENOMIC DNA]</scope>
    <source>
        <strain evidence="13">JCM 16540</strain>
    </source>
</reference>
<evidence type="ECO:0000256" key="4">
    <source>
        <dbReference type="ARBA" id="ARBA00022679"/>
    </source>
</evidence>
<dbReference type="SUPFAM" id="SSF56235">
    <property type="entry name" value="N-terminal nucleophile aminohydrolases (Ntn hydrolases)"/>
    <property type="match status" value="1"/>
</dbReference>
<dbReference type="InterPro" id="IPR051792">
    <property type="entry name" value="GGT_bact"/>
</dbReference>
<evidence type="ECO:0000256" key="7">
    <source>
        <dbReference type="ARBA" id="ARBA00023315"/>
    </source>
</evidence>
<dbReference type="Proteomes" id="UP001500767">
    <property type="component" value="Unassembled WGS sequence"/>
</dbReference>
<organism evidence="12 13">
    <name type="scientific">Microlunatus spumicola</name>
    <dbReference type="NCBI Taxonomy" id="81499"/>
    <lineage>
        <taxon>Bacteria</taxon>
        <taxon>Bacillati</taxon>
        <taxon>Actinomycetota</taxon>
        <taxon>Actinomycetes</taxon>
        <taxon>Propionibacteriales</taxon>
        <taxon>Propionibacteriaceae</taxon>
        <taxon>Microlunatus</taxon>
    </lineage>
</organism>
<comment type="pathway">
    <text evidence="9">Sulfur metabolism; glutathione metabolism.</text>
</comment>
<accession>A0ABP6XH87</accession>
<evidence type="ECO:0000313" key="12">
    <source>
        <dbReference type="EMBL" id="GAA3567245.1"/>
    </source>
</evidence>
<evidence type="ECO:0000256" key="6">
    <source>
        <dbReference type="ARBA" id="ARBA00023145"/>
    </source>
</evidence>
<gene>
    <name evidence="12" type="primary">ggt</name>
    <name evidence="12" type="ORF">GCM10022197_24210</name>
</gene>
<dbReference type="NCBIfam" id="TIGR00066">
    <property type="entry name" value="g_glut_trans"/>
    <property type="match status" value="1"/>
</dbReference>
<keyword evidence="5 9" id="KW-0378">Hydrolase</keyword>
<comment type="catalytic activity">
    <reaction evidence="1 9">
        <text>an S-substituted glutathione + H2O = an S-substituted L-cysteinylglycine + L-glutamate</text>
        <dbReference type="Rhea" id="RHEA:59468"/>
        <dbReference type="ChEBI" id="CHEBI:15377"/>
        <dbReference type="ChEBI" id="CHEBI:29985"/>
        <dbReference type="ChEBI" id="CHEBI:90779"/>
        <dbReference type="ChEBI" id="CHEBI:143103"/>
        <dbReference type="EC" id="3.4.19.13"/>
    </reaction>
</comment>
<proteinExistence type="inferred from homology"/>
<dbReference type="RefSeq" id="WP_344742399.1">
    <property type="nucleotide sequence ID" value="NZ_BAAAYR010000002.1"/>
</dbReference>
<comment type="PTM">
    <text evidence="9">Cleaved by autocatalysis into a large and a small subunit.</text>
</comment>
<comment type="catalytic activity">
    <reaction evidence="8 9">
        <text>an N-terminal (5-L-glutamyl)-[peptide] + an alpha-amino acid = 5-L-glutamyl amino acid + an N-terminal L-alpha-aminoacyl-[peptide]</text>
        <dbReference type="Rhea" id="RHEA:23904"/>
        <dbReference type="Rhea" id="RHEA-COMP:9780"/>
        <dbReference type="Rhea" id="RHEA-COMP:9795"/>
        <dbReference type="ChEBI" id="CHEBI:77644"/>
        <dbReference type="ChEBI" id="CHEBI:78597"/>
        <dbReference type="ChEBI" id="CHEBI:78599"/>
        <dbReference type="ChEBI" id="CHEBI:78608"/>
        <dbReference type="EC" id="2.3.2.2"/>
    </reaction>
</comment>
<dbReference type="PANTHER" id="PTHR43199">
    <property type="entry name" value="GLUTATHIONE HYDROLASE"/>
    <property type="match status" value="1"/>
</dbReference>
<keyword evidence="7 9" id="KW-0012">Acyltransferase</keyword>
<dbReference type="Gene3D" id="3.60.20.40">
    <property type="match status" value="1"/>
</dbReference>
<evidence type="ECO:0000256" key="9">
    <source>
        <dbReference type="RuleBase" id="RU368036"/>
    </source>
</evidence>
<feature type="signal peptide" evidence="11">
    <location>
        <begin position="1"/>
        <end position="27"/>
    </location>
</feature>
<comment type="caution">
    <text evidence="12">The sequence shown here is derived from an EMBL/GenBank/DDBJ whole genome shotgun (WGS) entry which is preliminary data.</text>
</comment>
<evidence type="ECO:0000256" key="5">
    <source>
        <dbReference type="ARBA" id="ARBA00022801"/>
    </source>
</evidence>
<dbReference type="EC" id="3.4.19.13" evidence="9"/>
<keyword evidence="11" id="KW-0732">Signal</keyword>
<comment type="subunit">
    <text evidence="9">This enzyme consists of two polypeptide chains, which are synthesized in precursor form from a single polypeptide.</text>
</comment>
<feature type="region of interest" description="Disordered" evidence="10">
    <location>
        <begin position="30"/>
        <end position="51"/>
    </location>
</feature>
<keyword evidence="9" id="KW-0317">Glutathione biosynthesis</keyword>
<dbReference type="InterPro" id="IPR043137">
    <property type="entry name" value="GGT_ssub_C"/>
</dbReference>
<dbReference type="PANTHER" id="PTHR43199:SF1">
    <property type="entry name" value="GLUTATHIONE HYDROLASE PROENZYME"/>
    <property type="match status" value="1"/>
</dbReference>
<comment type="similarity">
    <text evidence="3 9">Belongs to the gamma-glutamyltransferase family.</text>
</comment>
<evidence type="ECO:0000256" key="8">
    <source>
        <dbReference type="ARBA" id="ARBA00047417"/>
    </source>
</evidence>
<dbReference type="Gene3D" id="1.10.246.130">
    <property type="match status" value="1"/>
</dbReference>
<dbReference type="InterPro" id="IPR000101">
    <property type="entry name" value="GGT_peptidase"/>
</dbReference>
<evidence type="ECO:0000256" key="10">
    <source>
        <dbReference type="SAM" id="MobiDB-lite"/>
    </source>
</evidence>
<comment type="catalytic activity">
    <reaction evidence="2 9">
        <text>glutathione + H2O = L-cysteinylglycine + L-glutamate</text>
        <dbReference type="Rhea" id="RHEA:28807"/>
        <dbReference type="ChEBI" id="CHEBI:15377"/>
        <dbReference type="ChEBI" id="CHEBI:29985"/>
        <dbReference type="ChEBI" id="CHEBI:57925"/>
        <dbReference type="ChEBI" id="CHEBI:61694"/>
        <dbReference type="EC" id="3.4.19.13"/>
    </reaction>
</comment>
<evidence type="ECO:0000256" key="11">
    <source>
        <dbReference type="SAM" id="SignalP"/>
    </source>
</evidence>
<feature type="compositionally biased region" description="Low complexity" evidence="10">
    <location>
        <begin position="30"/>
        <end position="50"/>
    </location>
</feature>
<dbReference type="Pfam" id="PF01019">
    <property type="entry name" value="G_glu_transpept"/>
    <property type="match status" value="1"/>
</dbReference>
<dbReference type="InterPro" id="IPR029055">
    <property type="entry name" value="Ntn_hydrolases_N"/>
</dbReference>
<keyword evidence="6 9" id="KW-0865">Zymogen</keyword>
<dbReference type="PRINTS" id="PR01210">
    <property type="entry name" value="GGTRANSPTASE"/>
</dbReference>